<gene>
    <name evidence="3" type="ORF">D9619_007447</name>
</gene>
<dbReference type="EMBL" id="JAACJJ010000043">
    <property type="protein sequence ID" value="KAF5315249.1"/>
    <property type="molecule type" value="Genomic_DNA"/>
</dbReference>
<keyword evidence="2" id="KW-1133">Transmembrane helix</keyword>
<dbReference type="Proteomes" id="UP000567179">
    <property type="component" value="Unassembled WGS sequence"/>
</dbReference>
<keyword evidence="4" id="KW-1185">Reference proteome</keyword>
<proteinExistence type="predicted"/>
<feature type="region of interest" description="Disordered" evidence="1">
    <location>
        <begin position="146"/>
        <end position="170"/>
    </location>
</feature>
<protein>
    <submittedName>
        <fullName evidence="3">Uncharacterized protein</fullName>
    </submittedName>
</protein>
<feature type="compositionally biased region" description="Basic and acidic residues" evidence="1">
    <location>
        <begin position="146"/>
        <end position="157"/>
    </location>
</feature>
<evidence type="ECO:0000313" key="3">
    <source>
        <dbReference type="EMBL" id="KAF5315249.1"/>
    </source>
</evidence>
<feature type="transmembrane region" description="Helical" evidence="2">
    <location>
        <begin position="70"/>
        <end position="91"/>
    </location>
</feature>
<evidence type="ECO:0000256" key="2">
    <source>
        <dbReference type="SAM" id="Phobius"/>
    </source>
</evidence>
<keyword evidence="2" id="KW-0812">Transmembrane</keyword>
<keyword evidence="2" id="KW-0472">Membrane</keyword>
<organism evidence="3 4">
    <name type="scientific">Psilocybe cf. subviscida</name>
    <dbReference type="NCBI Taxonomy" id="2480587"/>
    <lineage>
        <taxon>Eukaryota</taxon>
        <taxon>Fungi</taxon>
        <taxon>Dikarya</taxon>
        <taxon>Basidiomycota</taxon>
        <taxon>Agaricomycotina</taxon>
        <taxon>Agaricomycetes</taxon>
        <taxon>Agaricomycetidae</taxon>
        <taxon>Agaricales</taxon>
        <taxon>Agaricineae</taxon>
        <taxon>Strophariaceae</taxon>
        <taxon>Psilocybe</taxon>
    </lineage>
</organism>
<evidence type="ECO:0000256" key="1">
    <source>
        <dbReference type="SAM" id="MobiDB-lite"/>
    </source>
</evidence>
<dbReference type="AlphaFoldDB" id="A0A8H5B2B4"/>
<sequence length="170" mass="19169">MALIALEGTLFRPFHPRQPSVHPPPFSIYSYQHSFPHIPTQFMVSATLNQPPLSPLFTALPRRSIVPYPFRTFFLIIYILSDFLFSLLFYLTRGSSSSLILSPLTIPLPSSRVVAIKSFTYYSRLARFPICDQASDGYSEDAALHTDNAHHQPRHESSPTVVDVTCTPDT</sequence>
<feature type="compositionally biased region" description="Low complexity" evidence="1">
    <location>
        <begin position="159"/>
        <end position="170"/>
    </location>
</feature>
<evidence type="ECO:0000313" key="4">
    <source>
        <dbReference type="Proteomes" id="UP000567179"/>
    </source>
</evidence>
<comment type="caution">
    <text evidence="3">The sequence shown here is derived from an EMBL/GenBank/DDBJ whole genome shotgun (WGS) entry which is preliminary data.</text>
</comment>
<reference evidence="3 4" key="1">
    <citation type="journal article" date="2020" name="ISME J.">
        <title>Uncovering the hidden diversity of litter-decomposition mechanisms in mushroom-forming fungi.</title>
        <authorList>
            <person name="Floudas D."/>
            <person name="Bentzer J."/>
            <person name="Ahren D."/>
            <person name="Johansson T."/>
            <person name="Persson P."/>
            <person name="Tunlid A."/>
        </authorList>
    </citation>
    <scope>NUCLEOTIDE SEQUENCE [LARGE SCALE GENOMIC DNA]</scope>
    <source>
        <strain evidence="3 4">CBS 101986</strain>
    </source>
</reference>
<name>A0A8H5B2B4_9AGAR</name>
<accession>A0A8H5B2B4</accession>